<feature type="region of interest" description="Disordered" evidence="1">
    <location>
        <begin position="142"/>
        <end position="172"/>
    </location>
</feature>
<gene>
    <name evidence="2" type="ORF">EQG79_13505</name>
</gene>
<feature type="compositionally biased region" description="Acidic residues" evidence="1">
    <location>
        <begin position="150"/>
        <end position="166"/>
    </location>
</feature>
<dbReference type="AlphaFoldDB" id="A0A4Q2UK23"/>
<sequence>MVRLIDFDDKGMPVIDRSWWSLPEFEQMATVLGHKDYALVVVLLNAYRSPYNRISYAERKAKVIEDFPRRWSSSSTLRPMARHLDLPVFKEAERVFRELQFDPKWDRLIMLEDKLDEFTQAIKNTPVCFDLGEMFKRKKTKKKRGRRFEDEDDDFEDDDEFPEDASDEPKLVTSKDQADMLKALLLTQKAYAQEYEELRIEIFRLSKDKKGNVRQAKARDFYESI</sequence>
<protein>
    <submittedName>
        <fullName evidence="2">Uncharacterized protein</fullName>
    </submittedName>
</protein>
<proteinExistence type="predicted"/>
<reference evidence="2 3" key="1">
    <citation type="submission" date="2019-01" db="EMBL/GenBank/DDBJ databases">
        <title>Spirosoma flava sp. nov., a propanil-degrading bacterium isolated from herbicide-contaminated soil.</title>
        <authorList>
            <person name="Zhang L."/>
            <person name="Jiang J.-D."/>
        </authorList>
    </citation>
    <scope>NUCLEOTIDE SEQUENCE [LARGE SCALE GENOMIC DNA]</scope>
    <source>
        <strain evidence="2 3">TY50</strain>
    </source>
</reference>
<accession>A0A4Q2UK23</accession>
<evidence type="ECO:0000256" key="1">
    <source>
        <dbReference type="SAM" id="MobiDB-lite"/>
    </source>
</evidence>
<keyword evidence="3" id="KW-1185">Reference proteome</keyword>
<comment type="caution">
    <text evidence="2">The sequence shown here is derived from an EMBL/GenBank/DDBJ whole genome shotgun (WGS) entry which is preliminary data.</text>
</comment>
<dbReference type="Proteomes" id="UP000290407">
    <property type="component" value="Unassembled WGS sequence"/>
</dbReference>
<organism evidence="2 3">
    <name type="scientific">Spirosoma sordidisoli</name>
    <dbReference type="NCBI Taxonomy" id="2502893"/>
    <lineage>
        <taxon>Bacteria</taxon>
        <taxon>Pseudomonadati</taxon>
        <taxon>Bacteroidota</taxon>
        <taxon>Cytophagia</taxon>
        <taxon>Cytophagales</taxon>
        <taxon>Cytophagaceae</taxon>
        <taxon>Spirosoma</taxon>
    </lineage>
</organism>
<name>A0A4Q2UK23_9BACT</name>
<evidence type="ECO:0000313" key="2">
    <source>
        <dbReference type="EMBL" id="RYC69614.1"/>
    </source>
</evidence>
<dbReference type="EMBL" id="SBLB01000003">
    <property type="protein sequence ID" value="RYC69614.1"/>
    <property type="molecule type" value="Genomic_DNA"/>
</dbReference>
<dbReference type="RefSeq" id="WP_129601819.1">
    <property type="nucleotide sequence ID" value="NZ_SBLB01000003.1"/>
</dbReference>
<evidence type="ECO:0000313" key="3">
    <source>
        <dbReference type="Proteomes" id="UP000290407"/>
    </source>
</evidence>